<keyword evidence="2" id="KW-1185">Reference proteome</keyword>
<evidence type="ECO:0000313" key="2">
    <source>
        <dbReference type="Proteomes" id="UP000198953"/>
    </source>
</evidence>
<sequence>MRADGRPPALGEALLAAIARSRSELVTDTVERITGVPVRGFAQWAREHAGEFR</sequence>
<accession>A0A1H7LSP5</accession>
<dbReference type="Proteomes" id="UP000198953">
    <property type="component" value="Unassembled WGS sequence"/>
</dbReference>
<protein>
    <submittedName>
        <fullName evidence="1">Uncharacterized protein</fullName>
    </submittedName>
</protein>
<gene>
    <name evidence="1" type="ORF">SAMN05660976_01663</name>
</gene>
<evidence type="ECO:0000313" key="1">
    <source>
        <dbReference type="EMBL" id="SEL01981.1"/>
    </source>
</evidence>
<dbReference type="EMBL" id="FOBF01000003">
    <property type="protein sequence ID" value="SEL01981.1"/>
    <property type="molecule type" value="Genomic_DNA"/>
</dbReference>
<dbReference type="AlphaFoldDB" id="A0A1H7LSP5"/>
<reference evidence="1 2" key="1">
    <citation type="submission" date="2016-10" db="EMBL/GenBank/DDBJ databases">
        <authorList>
            <person name="de Groot N.N."/>
        </authorList>
    </citation>
    <scope>NUCLEOTIDE SEQUENCE [LARGE SCALE GENOMIC DNA]</scope>
    <source>
        <strain evidence="1 2">DSM 43357</strain>
    </source>
</reference>
<name>A0A1H7LSP5_9ACTN</name>
<dbReference type="STRING" id="46177.SAMN05660976_01663"/>
<proteinExistence type="predicted"/>
<organism evidence="1 2">
    <name type="scientific">Nonomuraea pusilla</name>
    <dbReference type="NCBI Taxonomy" id="46177"/>
    <lineage>
        <taxon>Bacteria</taxon>
        <taxon>Bacillati</taxon>
        <taxon>Actinomycetota</taxon>
        <taxon>Actinomycetes</taxon>
        <taxon>Streptosporangiales</taxon>
        <taxon>Streptosporangiaceae</taxon>
        <taxon>Nonomuraea</taxon>
    </lineage>
</organism>